<reference evidence="1 2" key="1">
    <citation type="submission" date="2016-08" db="EMBL/GenBank/DDBJ databases">
        <authorList>
            <person name="Seilhamer J.J."/>
        </authorList>
    </citation>
    <scope>NUCLEOTIDE SEQUENCE [LARGE SCALE GENOMIC DNA]</scope>
    <source>
        <strain evidence="1">ING2-E5A</strain>
    </source>
</reference>
<name>A0A1G4G657_9BACT</name>
<dbReference type="RefSeq" id="WP_071136583.1">
    <property type="nucleotide sequence ID" value="NZ_DUQN01000059.1"/>
</dbReference>
<keyword evidence="2" id="KW-1185">Reference proteome</keyword>
<gene>
    <name evidence="1" type="ORF">ING2E5A_1196</name>
</gene>
<evidence type="ECO:0000313" key="2">
    <source>
        <dbReference type="Proteomes" id="UP000178485"/>
    </source>
</evidence>
<dbReference type="STRING" id="1642646.ING2E5A_1196"/>
<dbReference type="KEGG" id="pmuc:ING2E5A_1196"/>
<protein>
    <submittedName>
        <fullName evidence="1">Uncharacterized protein</fullName>
    </submittedName>
</protein>
<sequence length="104" mass="11624">MKQPAFTPIDPDFPDLFQREIEKGSVKVIYFDTEQYPDLKESNGAVTAIIDKGRSGQFMVFANGDQVRTDRIIAYNGKPGPAYDEYDAYALAPLTCKAGYDDEC</sequence>
<dbReference type="AlphaFoldDB" id="A0A1G4G657"/>
<dbReference type="Proteomes" id="UP000178485">
    <property type="component" value="Chromosome i"/>
</dbReference>
<dbReference type="EMBL" id="LT608328">
    <property type="protein sequence ID" value="SCM57131.1"/>
    <property type="molecule type" value="Genomic_DNA"/>
</dbReference>
<proteinExistence type="predicted"/>
<evidence type="ECO:0000313" key="1">
    <source>
        <dbReference type="EMBL" id="SCM57131.1"/>
    </source>
</evidence>
<organism evidence="1 2">
    <name type="scientific">Petrimonas mucosa</name>
    <dbReference type="NCBI Taxonomy" id="1642646"/>
    <lineage>
        <taxon>Bacteria</taxon>
        <taxon>Pseudomonadati</taxon>
        <taxon>Bacteroidota</taxon>
        <taxon>Bacteroidia</taxon>
        <taxon>Bacteroidales</taxon>
        <taxon>Dysgonomonadaceae</taxon>
        <taxon>Petrimonas</taxon>
    </lineage>
</organism>
<accession>A0A1G4G657</accession>